<dbReference type="AlphaFoldDB" id="A0A7R9P0W0"/>
<name>A0A7R9P0W0_9NEOP</name>
<proteinExistence type="predicted"/>
<accession>A0A7R9P0W0</accession>
<sequence>MKLCLKLAMILLKKGIISWRQWQGRKQLSLLSRRILLLKTLLGP</sequence>
<protein>
    <submittedName>
        <fullName evidence="1">Uncharacterized protein</fullName>
    </submittedName>
</protein>
<reference evidence="1" key="1">
    <citation type="submission" date="2020-11" db="EMBL/GenBank/DDBJ databases">
        <authorList>
            <person name="Tran Van P."/>
        </authorList>
    </citation>
    <scope>NUCLEOTIDE SEQUENCE</scope>
</reference>
<dbReference type="EMBL" id="OE007702">
    <property type="protein sequence ID" value="CAD7463300.1"/>
    <property type="molecule type" value="Genomic_DNA"/>
</dbReference>
<organism evidence="1">
    <name type="scientific">Timema tahoe</name>
    <dbReference type="NCBI Taxonomy" id="61484"/>
    <lineage>
        <taxon>Eukaryota</taxon>
        <taxon>Metazoa</taxon>
        <taxon>Ecdysozoa</taxon>
        <taxon>Arthropoda</taxon>
        <taxon>Hexapoda</taxon>
        <taxon>Insecta</taxon>
        <taxon>Pterygota</taxon>
        <taxon>Neoptera</taxon>
        <taxon>Polyneoptera</taxon>
        <taxon>Phasmatodea</taxon>
        <taxon>Timematodea</taxon>
        <taxon>Timematoidea</taxon>
        <taxon>Timematidae</taxon>
        <taxon>Timema</taxon>
    </lineage>
</organism>
<gene>
    <name evidence="1" type="ORF">TTEB3V08_LOCUS11186</name>
</gene>
<evidence type="ECO:0000313" key="1">
    <source>
        <dbReference type="EMBL" id="CAD7463300.1"/>
    </source>
</evidence>